<evidence type="ECO:0000313" key="3">
    <source>
        <dbReference type="Proteomes" id="UP000029424"/>
    </source>
</evidence>
<dbReference type="Pfam" id="PF13211">
    <property type="entry name" value="DUF4019"/>
    <property type="match status" value="1"/>
</dbReference>
<keyword evidence="3" id="KW-1185">Reference proteome</keyword>
<protein>
    <recommendedName>
        <fullName evidence="4">DUF4019 domain-containing protein</fullName>
    </recommendedName>
</protein>
<reference evidence="2 3" key="1">
    <citation type="submission" date="2014-06" db="EMBL/GenBank/DDBJ databases">
        <authorList>
            <person name="Bishop-Lilly K.A."/>
            <person name="Broomall S.M."/>
            <person name="Chain P.S."/>
            <person name="Chertkov O."/>
            <person name="Coyne S.R."/>
            <person name="Daligault H.E."/>
            <person name="Davenport K.W."/>
            <person name="Erkkila T."/>
            <person name="Frey K.G."/>
            <person name="Gibbons H.S."/>
            <person name="Gu W."/>
            <person name="Jaissle J."/>
            <person name="Johnson S.L."/>
            <person name="Koroleva G.I."/>
            <person name="Ladner J.T."/>
            <person name="Lo C.-C."/>
            <person name="Minogue T.D."/>
            <person name="Munk C."/>
            <person name="Palacios G.F."/>
            <person name="Redden C.L."/>
            <person name="Rosenzweig C.N."/>
            <person name="Scholz M.B."/>
            <person name="Teshima H."/>
            <person name="Xu Y."/>
        </authorList>
    </citation>
    <scope>NUCLEOTIDE SEQUENCE [LARGE SCALE GENOMIC DNA]</scope>
    <source>
        <strain evidence="2 3">EO147</strain>
    </source>
</reference>
<keyword evidence="1" id="KW-0732">Signal</keyword>
<name>A0AAI8BD45_9BURK</name>
<organism evidence="2 3">
    <name type="scientific">Burkholderia oklahomensis</name>
    <dbReference type="NCBI Taxonomy" id="342113"/>
    <lineage>
        <taxon>Bacteria</taxon>
        <taxon>Pseudomonadati</taxon>
        <taxon>Pseudomonadota</taxon>
        <taxon>Betaproteobacteria</taxon>
        <taxon>Burkholderiales</taxon>
        <taxon>Burkholderiaceae</taxon>
        <taxon>Burkholderia</taxon>
        <taxon>pseudomallei group</taxon>
    </lineage>
</organism>
<accession>A0AAI8BD45</accession>
<evidence type="ECO:0008006" key="4">
    <source>
        <dbReference type="Google" id="ProtNLM"/>
    </source>
</evidence>
<dbReference type="AlphaFoldDB" id="A0AAI8BD45"/>
<sequence>MNKLIAQCVLASVMTAAGAFAHAETGPSADALLQSTESVLKQIDDGHFDDVWRDSAAFVGNTYTEQRFGDDTRRSRAPLGAVAKRGWSDITLIQFSNAKDVPDGLYANVDFTTTLQSGKTMFEKLSSRQESDGK</sequence>
<dbReference type="Proteomes" id="UP000029424">
    <property type="component" value="Chromosome 2"/>
</dbReference>
<dbReference type="EMBL" id="CP008727">
    <property type="protein sequence ID" value="AIO69804.1"/>
    <property type="molecule type" value="Genomic_DNA"/>
</dbReference>
<dbReference type="KEGG" id="bok:DM82_5590"/>
<proteinExistence type="predicted"/>
<evidence type="ECO:0000313" key="2">
    <source>
        <dbReference type="EMBL" id="AIO69804.1"/>
    </source>
</evidence>
<dbReference type="RefSeq" id="WP_010109369.1">
    <property type="nucleotide sequence ID" value="NZ_CP008727.1"/>
</dbReference>
<evidence type="ECO:0000256" key="1">
    <source>
        <dbReference type="SAM" id="SignalP"/>
    </source>
</evidence>
<feature type="chain" id="PRO_5042575149" description="DUF4019 domain-containing protein" evidence="1">
    <location>
        <begin position="22"/>
        <end position="134"/>
    </location>
</feature>
<gene>
    <name evidence="2" type="ORF">DM82_5590</name>
</gene>
<dbReference type="InterPro" id="IPR025091">
    <property type="entry name" value="DUF4019"/>
</dbReference>
<feature type="signal peptide" evidence="1">
    <location>
        <begin position="1"/>
        <end position="21"/>
    </location>
</feature>